<feature type="transmembrane region" description="Helical" evidence="2">
    <location>
        <begin position="39"/>
        <end position="57"/>
    </location>
</feature>
<name>A0A810N9T9_9ACTN</name>
<feature type="compositionally biased region" description="Basic residues" evidence="1">
    <location>
        <begin position="541"/>
        <end position="554"/>
    </location>
</feature>
<dbReference type="RefSeq" id="WP_246568055.1">
    <property type="nucleotide sequence ID" value="NZ_BAAAOJ010000062.1"/>
</dbReference>
<feature type="compositionally biased region" description="Polar residues" evidence="1">
    <location>
        <begin position="507"/>
        <end position="522"/>
    </location>
</feature>
<dbReference type="Gene3D" id="3.40.720.10">
    <property type="entry name" value="Alkaline Phosphatase, subunit A"/>
    <property type="match status" value="1"/>
</dbReference>
<feature type="transmembrane region" description="Helical" evidence="2">
    <location>
        <begin position="125"/>
        <end position="146"/>
    </location>
</feature>
<evidence type="ECO:0000256" key="1">
    <source>
        <dbReference type="SAM" id="MobiDB-lite"/>
    </source>
</evidence>
<feature type="region of interest" description="Disordered" evidence="1">
    <location>
        <begin position="815"/>
        <end position="851"/>
    </location>
</feature>
<dbReference type="InterPro" id="IPR017850">
    <property type="entry name" value="Alkaline_phosphatase_core_sf"/>
</dbReference>
<feature type="region of interest" description="Disordered" evidence="1">
    <location>
        <begin position="471"/>
        <end position="555"/>
    </location>
</feature>
<dbReference type="Pfam" id="PF01663">
    <property type="entry name" value="Phosphodiest"/>
    <property type="match status" value="1"/>
</dbReference>
<dbReference type="SUPFAM" id="SSF53649">
    <property type="entry name" value="Alkaline phosphatase-like"/>
    <property type="match status" value="1"/>
</dbReference>
<protein>
    <recommendedName>
        <fullName evidence="5">Type I phosphodiesterase/nucleotide pyrophosphatase</fullName>
    </recommendedName>
</protein>
<feature type="compositionally biased region" description="Low complexity" evidence="1">
    <location>
        <begin position="530"/>
        <end position="540"/>
    </location>
</feature>
<gene>
    <name evidence="3" type="ORF">Prubr_70280</name>
</gene>
<proteinExistence type="predicted"/>
<dbReference type="AlphaFoldDB" id="A0A810N9T9"/>
<dbReference type="Proteomes" id="UP000680866">
    <property type="component" value="Chromosome"/>
</dbReference>
<keyword evidence="2" id="KW-0472">Membrane</keyword>
<accession>A0A810N9T9</accession>
<keyword evidence="2" id="KW-1133">Transmembrane helix</keyword>
<dbReference type="EMBL" id="AP023359">
    <property type="protein sequence ID" value="BCJ70007.1"/>
    <property type="molecule type" value="Genomic_DNA"/>
</dbReference>
<dbReference type="KEGG" id="pry:Prubr_70280"/>
<sequence length="851" mass="91079">MTSRQTPVPAQDADRPGRVRQLLRELRGWRPTLARLRQLVRSMVTSFLVLSGTLWLMPGVNVNGVVAMLWLVVLVAVVGALLRPLLLALATVLGGLGALVVGASVQTIVMYVALRLDPASHLSGLPAAFAAAWIAVALAAVVNWFADAGTDDAFTAEALRLMGRVRRVRARSGVPAAGRGEPGLVVVQLDGVPTPLLRWAVQAGNLPNIGRWLRSRSHTLTSWHTGLPATTPAGQAGILHGDASSVPAFRWYEKDTDRLIVTNRPRDAAEVERRLSDGDGLLRDGGVSISNVFSGDAPTTLFTISRAALPGRRTRGYAAFMTSPYGFTRAVVLGFGRMIKEVHQARIQRRRDIRPRVGRAGAFLALRPLTALLRDLNVTLIAEQMARGAPVIFCDFVDYDEVAHHAGPARPEALEALTELDQMLGMLQRLATEADRDYHLVVLSDHGQSQGATFQQRYGETLTQLVGRLTGTLATPEPDPEPAEGLPAPDRPVRVGHTDQAVRAPVTRSTQVDQPAPGTTTEVDTDDGRPVVGAAPPLRAARPRHPRHRHRPIGHRLGDGVRAARADRSQPPRAAAATGAVETWGPVNTLLTEIAGQPGAGAAATRAAVRSRTTDRQVTLGPAGAETRAAARPETDSVVVASGNLAMIYLPHHPGRLDRDEIEAAHPGLVAGLAAHPGIGLVVVDDGERGPVAVGHRGEHRLGDGVVTGEDPLRGYGPRARADLLRHQGIDHVGDLVVISAIDPGTDEVAAFEELVGSHGGLGGWQTDAVLLHPIGWRVEEPELVGPDSVYRQLIRWLEQLGLRERSVPAAGLHEADQLGGEQHHDHRDENALPRFGEDRAAEDADSGVHR</sequence>
<keyword evidence="2" id="KW-0812">Transmembrane</keyword>
<feature type="region of interest" description="Disordered" evidence="1">
    <location>
        <begin position="609"/>
        <end position="634"/>
    </location>
</feature>
<evidence type="ECO:0000313" key="3">
    <source>
        <dbReference type="EMBL" id="BCJ70007.1"/>
    </source>
</evidence>
<feature type="transmembrane region" description="Helical" evidence="2">
    <location>
        <begin position="64"/>
        <end position="82"/>
    </location>
</feature>
<dbReference type="InterPro" id="IPR002591">
    <property type="entry name" value="Phosphodiest/P_Trfase"/>
</dbReference>
<evidence type="ECO:0008006" key="5">
    <source>
        <dbReference type="Google" id="ProtNLM"/>
    </source>
</evidence>
<keyword evidence="4" id="KW-1185">Reference proteome</keyword>
<feature type="transmembrane region" description="Helical" evidence="2">
    <location>
        <begin position="88"/>
        <end position="113"/>
    </location>
</feature>
<organism evidence="3 4">
    <name type="scientific">Polymorphospora rubra</name>
    <dbReference type="NCBI Taxonomy" id="338584"/>
    <lineage>
        <taxon>Bacteria</taxon>
        <taxon>Bacillati</taxon>
        <taxon>Actinomycetota</taxon>
        <taxon>Actinomycetes</taxon>
        <taxon>Micromonosporales</taxon>
        <taxon>Micromonosporaceae</taxon>
        <taxon>Polymorphospora</taxon>
    </lineage>
</organism>
<evidence type="ECO:0000313" key="4">
    <source>
        <dbReference type="Proteomes" id="UP000680866"/>
    </source>
</evidence>
<reference evidence="3" key="1">
    <citation type="submission" date="2020-08" db="EMBL/GenBank/DDBJ databases">
        <title>Whole genome shotgun sequence of Polymorphospora rubra NBRC 101157.</title>
        <authorList>
            <person name="Komaki H."/>
            <person name="Tamura T."/>
        </authorList>
    </citation>
    <scope>NUCLEOTIDE SEQUENCE</scope>
    <source>
        <strain evidence="3">NBRC 101157</strain>
    </source>
</reference>
<evidence type="ECO:0000256" key="2">
    <source>
        <dbReference type="SAM" id="Phobius"/>
    </source>
</evidence>